<evidence type="ECO:0000313" key="2">
    <source>
        <dbReference type="EMBL" id="KIH46039.1"/>
    </source>
</evidence>
<dbReference type="Gene3D" id="3.30.30.110">
    <property type="entry name" value="Antibacterial factor-related peptide"/>
    <property type="match status" value="1"/>
</dbReference>
<gene>
    <name evidence="2" type="ORF">ANCDUO_23910</name>
</gene>
<reference evidence="2 3" key="1">
    <citation type="submission" date="2013-12" db="EMBL/GenBank/DDBJ databases">
        <title>Draft genome of the parsitic nematode Ancylostoma duodenale.</title>
        <authorList>
            <person name="Mitreva M."/>
        </authorList>
    </citation>
    <scope>NUCLEOTIDE SEQUENCE [LARGE SCALE GENOMIC DNA]</scope>
    <source>
        <strain evidence="2 3">Zhejiang</strain>
    </source>
</reference>
<dbReference type="InterPro" id="IPR031770">
    <property type="entry name" value="Abf-1/2"/>
</dbReference>
<evidence type="ECO:0000256" key="1">
    <source>
        <dbReference type="SAM" id="SignalP"/>
    </source>
</evidence>
<dbReference type="InterPro" id="IPR038204">
    <property type="entry name" value="Abf-1/2_sf"/>
</dbReference>
<sequence length="89" mass="9200">MNCVLICLALFVVVDQALSVYLTTCARMDVPIASKLAGAACIASCSAQNCATGKCKISKGRKTCICSRCANGGNFPLGDIIGLAKRGKK</sequence>
<feature type="signal peptide" evidence="1">
    <location>
        <begin position="1"/>
        <end position="19"/>
    </location>
</feature>
<proteinExistence type="predicted"/>
<dbReference type="AlphaFoldDB" id="A0A0C2FH23"/>
<dbReference type="GO" id="GO:0098542">
    <property type="term" value="P:defense response to other organism"/>
    <property type="evidence" value="ECO:0007669"/>
    <property type="project" value="InterPro"/>
</dbReference>
<name>A0A0C2FH23_9BILA</name>
<dbReference type="PANTHER" id="PTHR37971">
    <property type="entry name" value="ANTIBACTERIAL FACTOR-RELATED PEPTIDE 1-RELATED"/>
    <property type="match status" value="1"/>
</dbReference>
<evidence type="ECO:0000313" key="3">
    <source>
        <dbReference type="Proteomes" id="UP000054047"/>
    </source>
</evidence>
<feature type="chain" id="PRO_5002160617" evidence="1">
    <location>
        <begin position="20"/>
        <end position="89"/>
    </location>
</feature>
<dbReference type="PANTHER" id="PTHR37971:SF1">
    <property type="entry name" value="ANTIBACTERIAL FACTOR-RELATED PEPTIDE 1-RELATED"/>
    <property type="match status" value="1"/>
</dbReference>
<accession>A0A0C2FH23</accession>
<keyword evidence="3" id="KW-1185">Reference proteome</keyword>
<keyword evidence="1" id="KW-0732">Signal</keyword>
<organism evidence="2 3">
    <name type="scientific">Ancylostoma duodenale</name>
    <dbReference type="NCBI Taxonomy" id="51022"/>
    <lineage>
        <taxon>Eukaryota</taxon>
        <taxon>Metazoa</taxon>
        <taxon>Ecdysozoa</taxon>
        <taxon>Nematoda</taxon>
        <taxon>Chromadorea</taxon>
        <taxon>Rhabditida</taxon>
        <taxon>Rhabditina</taxon>
        <taxon>Rhabditomorpha</taxon>
        <taxon>Strongyloidea</taxon>
        <taxon>Ancylostomatidae</taxon>
        <taxon>Ancylostomatinae</taxon>
        <taxon>Ancylostoma</taxon>
    </lineage>
</organism>
<dbReference type="OrthoDB" id="5786696at2759"/>
<dbReference type="EMBL" id="KN770304">
    <property type="protein sequence ID" value="KIH46039.1"/>
    <property type="molecule type" value="Genomic_DNA"/>
</dbReference>
<dbReference type="Proteomes" id="UP000054047">
    <property type="component" value="Unassembled WGS sequence"/>
</dbReference>
<dbReference type="Pfam" id="PF16839">
    <property type="entry name" value="Antimicrobial25"/>
    <property type="match status" value="1"/>
</dbReference>
<protein>
    <submittedName>
        <fullName evidence="2">Uncharacterized protein</fullName>
    </submittedName>
</protein>